<feature type="compositionally biased region" description="Polar residues" evidence="1">
    <location>
        <begin position="642"/>
        <end position="665"/>
    </location>
</feature>
<feature type="compositionally biased region" description="Basic and acidic residues" evidence="1">
    <location>
        <begin position="289"/>
        <end position="306"/>
    </location>
</feature>
<feature type="compositionally biased region" description="Basic and acidic residues" evidence="1">
    <location>
        <begin position="564"/>
        <end position="580"/>
    </location>
</feature>
<feature type="compositionally biased region" description="Pro residues" evidence="1">
    <location>
        <begin position="625"/>
        <end position="638"/>
    </location>
</feature>
<feature type="compositionally biased region" description="Polar residues" evidence="1">
    <location>
        <begin position="676"/>
        <end position="687"/>
    </location>
</feature>
<name>A0AAE0WQP8_9PEZI</name>
<dbReference type="Proteomes" id="UP001274830">
    <property type="component" value="Unassembled WGS sequence"/>
</dbReference>
<organism evidence="2 3">
    <name type="scientific">Recurvomyces mirabilis</name>
    <dbReference type="NCBI Taxonomy" id="574656"/>
    <lineage>
        <taxon>Eukaryota</taxon>
        <taxon>Fungi</taxon>
        <taxon>Dikarya</taxon>
        <taxon>Ascomycota</taxon>
        <taxon>Pezizomycotina</taxon>
        <taxon>Dothideomycetes</taxon>
        <taxon>Dothideomycetidae</taxon>
        <taxon>Mycosphaerellales</taxon>
        <taxon>Teratosphaeriaceae</taxon>
        <taxon>Recurvomyces</taxon>
    </lineage>
</organism>
<feature type="compositionally biased region" description="Basic residues" evidence="1">
    <location>
        <begin position="666"/>
        <end position="675"/>
    </location>
</feature>
<feature type="compositionally biased region" description="Basic and acidic residues" evidence="1">
    <location>
        <begin position="422"/>
        <end position="440"/>
    </location>
</feature>
<feature type="region of interest" description="Disordered" evidence="1">
    <location>
        <begin position="780"/>
        <end position="814"/>
    </location>
</feature>
<evidence type="ECO:0000313" key="3">
    <source>
        <dbReference type="Proteomes" id="UP001274830"/>
    </source>
</evidence>
<protein>
    <submittedName>
        <fullName evidence="2">Uncharacterized protein</fullName>
    </submittedName>
</protein>
<feature type="compositionally biased region" description="Basic and acidic residues" evidence="1">
    <location>
        <begin position="349"/>
        <end position="365"/>
    </location>
</feature>
<gene>
    <name evidence="2" type="ORF">LTR78_003866</name>
</gene>
<dbReference type="EMBL" id="JAUTXT010000011">
    <property type="protein sequence ID" value="KAK3676116.1"/>
    <property type="molecule type" value="Genomic_DNA"/>
</dbReference>
<feature type="compositionally biased region" description="Basic and acidic residues" evidence="1">
    <location>
        <begin position="528"/>
        <end position="540"/>
    </location>
</feature>
<sequence length="838" mass="91555">MMKSRKFSFDIPRLKIGPSKADNKALKDHLAVQLDSPPPTPKSVRPPLTPHVEAELRSACAYVLQNFKPSHIVFDEKHGAPQKQQLDYAAVKGQTQRDVDVSAPILSKISSRKQDAVALIMKGNDKEPDNVSSDKFKYKPAAVTAELFKEQDTEELERKKASRKSAMLRAEQLMRSDASSAAAIPVLERTDLHQRSASSPTPAAALIPPKPAMPERPWTIPRADSVETSGSTPQTDTTDYPWSEKNSTGMTSAALTPARSSKRTSTQALQTGSESGSAPKADPAGADWMRIELEKHKKAHEERARESNGQNDSSATETTPTQVSTQTATTPVAIKMPSRKPVPHSRAGSSHEHIQLPVRVQEKISGDQLSASKRHTPEQRKSYTPSRQDSETMTAPSRQAPPVPPHASLERAPSRARSISRKVREYVRSTSRQRSEKPEGLSRAPSRSGRAVRQVKEYMRPGSTTGSRKPSVDLGSRSHSIDSFRTSHSHAAASDEVDGDKKTRNWRPFHRKQESRDTSRPGTSGSQSEDRGRAPRRDVQEASVASMPTVNLNRDLPPLPGLDQWKDEEVIQDETKEGLHLETPMSPRSQKCQPPRHEAAPVSKQPDIGERDEILAARMGSPSRVAPPPPTAPPPAPPMMSANFSTINDFSYDTWSSSPSLAHSNKSSKHERQRSKTIQVYQPTGSPQAAPVKRPPAGERTASAPKVEQASLGRGFLPGGLSRKASRVRQVAKTADHTPAAHSRNASNGSSVPNKLSMDDAARMNDIRYQNLAEIALSNSNTPSQDAAAKEKASKGKWWQRSKDKKSGNWMDQVVKSGSHGGVLLTDDAAGAQPIVKY</sequence>
<evidence type="ECO:0000313" key="2">
    <source>
        <dbReference type="EMBL" id="KAK3676116.1"/>
    </source>
</evidence>
<reference evidence="2" key="1">
    <citation type="submission" date="2023-07" db="EMBL/GenBank/DDBJ databases">
        <title>Black Yeasts Isolated from many extreme environments.</title>
        <authorList>
            <person name="Coleine C."/>
            <person name="Stajich J.E."/>
            <person name="Selbmann L."/>
        </authorList>
    </citation>
    <scope>NUCLEOTIDE SEQUENCE</scope>
    <source>
        <strain evidence="2">CCFEE 5485</strain>
    </source>
</reference>
<feature type="region of interest" description="Disordered" evidence="1">
    <location>
        <begin position="192"/>
        <end position="758"/>
    </location>
</feature>
<feature type="compositionally biased region" description="Polar residues" evidence="1">
    <location>
        <begin position="744"/>
        <end position="754"/>
    </location>
</feature>
<feature type="compositionally biased region" description="Polar residues" evidence="1">
    <location>
        <begin position="382"/>
        <end position="397"/>
    </location>
</feature>
<comment type="caution">
    <text evidence="2">The sequence shown here is derived from an EMBL/GenBank/DDBJ whole genome shotgun (WGS) entry which is preliminary data.</text>
</comment>
<dbReference type="AlphaFoldDB" id="A0AAE0WQP8"/>
<feature type="compositionally biased region" description="Polar residues" evidence="1">
    <location>
        <begin position="226"/>
        <end position="254"/>
    </location>
</feature>
<accession>A0AAE0WQP8</accession>
<keyword evidence="3" id="KW-1185">Reference proteome</keyword>
<proteinExistence type="predicted"/>
<feature type="compositionally biased region" description="Polar residues" evidence="1">
    <location>
        <begin position="263"/>
        <end position="276"/>
    </location>
</feature>
<feature type="compositionally biased region" description="Low complexity" evidence="1">
    <location>
        <begin position="314"/>
        <end position="332"/>
    </location>
</feature>
<feature type="compositionally biased region" description="Polar residues" evidence="1">
    <location>
        <begin position="477"/>
        <end position="486"/>
    </location>
</feature>
<evidence type="ECO:0000256" key="1">
    <source>
        <dbReference type="SAM" id="MobiDB-lite"/>
    </source>
</evidence>